<organism evidence="2 3">
    <name type="scientific">Candidatus Defluviibacterium haderslevense</name>
    <dbReference type="NCBI Taxonomy" id="2981993"/>
    <lineage>
        <taxon>Bacteria</taxon>
        <taxon>Pseudomonadati</taxon>
        <taxon>Bacteroidota</taxon>
        <taxon>Saprospiria</taxon>
        <taxon>Saprospirales</taxon>
        <taxon>Saprospiraceae</taxon>
        <taxon>Candidatus Defluviibacterium</taxon>
    </lineage>
</organism>
<evidence type="ECO:0000259" key="1">
    <source>
        <dbReference type="Pfam" id="PF25183"/>
    </source>
</evidence>
<comment type="caution">
    <text evidence="2">The sequence shown here is derived from an EMBL/GenBank/DDBJ whole genome shotgun (WGS) entry which is preliminary data.</text>
</comment>
<dbReference type="Proteomes" id="UP000808349">
    <property type="component" value="Unassembled WGS sequence"/>
</dbReference>
<dbReference type="InterPro" id="IPR057601">
    <property type="entry name" value="Oar-like_b-barrel"/>
</dbReference>
<dbReference type="Pfam" id="PF25183">
    <property type="entry name" value="OMP_b-brl_4"/>
    <property type="match status" value="1"/>
</dbReference>
<feature type="domain" description="TonB-dependent transporter Oar-like beta-barrel" evidence="1">
    <location>
        <begin position="9"/>
        <end position="553"/>
    </location>
</feature>
<protein>
    <submittedName>
        <fullName evidence="2">TonB-dependent receptor</fullName>
    </submittedName>
</protein>
<dbReference type="AlphaFoldDB" id="A0A9D7XHJ0"/>
<accession>A0A9D7XHJ0</accession>
<proteinExistence type="predicted"/>
<reference evidence="2 3" key="1">
    <citation type="submission" date="2020-10" db="EMBL/GenBank/DDBJ databases">
        <title>Connecting structure to function with the recovery of over 1000 high-quality activated sludge metagenome-assembled genomes encoding full-length rRNA genes using long-read sequencing.</title>
        <authorList>
            <person name="Singleton C.M."/>
            <person name="Petriglieri F."/>
            <person name="Kristensen J.M."/>
            <person name="Kirkegaard R.H."/>
            <person name="Michaelsen T.Y."/>
            <person name="Andersen M.H."/>
            <person name="Karst S.M."/>
            <person name="Dueholm M.S."/>
            <person name="Nielsen P.H."/>
            <person name="Albertsen M."/>
        </authorList>
    </citation>
    <scope>NUCLEOTIDE SEQUENCE [LARGE SCALE GENOMIC DNA]</scope>
    <source>
        <strain evidence="2">Ribe_18-Q3-R11-54_BAT3C.373</strain>
    </source>
</reference>
<keyword evidence="2" id="KW-0675">Receptor</keyword>
<evidence type="ECO:0000313" key="3">
    <source>
        <dbReference type="Proteomes" id="UP000808349"/>
    </source>
</evidence>
<gene>
    <name evidence="2" type="ORF">IPO85_09580</name>
</gene>
<name>A0A9D7XHJ0_9BACT</name>
<evidence type="ECO:0000313" key="2">
    <source>
        <dbReference type="EMBL" id="MBK9717748.1"/>
    </source>
</evidence>
<dbReference type="SUPFAM" id="SSF56935">
    <property type="entry name" value="Porins"/>
    <property type="match status" value="1"/>
</dbReference>
<dbReference type="EMBL" id="JADKFW010000005">
    <property type="protein sequence ID" value="MBK9717748.1"/>
    <property type="molecule type" value="Genomic_DNA"/>
</dbReference>
<sequence>MGYEPFTPNNTLNTDISQFQDNLTFYLNNHTLTAGVNYETFAFDNLFTPTFYGQYVFNNINDFKNALNGDSVALRRYALNYSALPNLELPWATTKVQMPGAYLQDEISLLNNKLSLTVGVRIDVPIFAETALRNVLVDTMKFKDENGNVVNFGTDKLPNKQYMFSPRLGFNYDVMGNRKLQIRGGTGVFTGRPPFVWISNVVGNNGVLQGSITQDNTNTRKYKFSNDVTANIPANATASPSYNLALIDQGFKFPQVWRNDLAFDFSLPQGLILTVEGIYSKTLNNIYYINANQELSTGNFSGDDSRPYFPGIDKSSTAKTNASRIYDNISDATVLKNTDKGYSYSFTTKLEKPLTKNWSAMVAYNLAEAKDLTSAGSIALNSWRDNKSVNGNNLPDLAYSEFDQKHRIIAGLSYKVNYLKIASTQISLFLQSGNQSRFSLFYSGDQNGDNQSGNDLMYVPNKASDLSFNDLIKKIGSKDSVIATKQQQIDAFENYISNNPFLNDNRGKIVERNALLLKWLTTIDLSIVQEFGVKISGREHKFQIRGDIYNFGNLLSKEWGVGYRINTNSPLNATNVKDAAGKPVYTFGSVSSANVWQKPLPIVEKRATLDDVWQAQIGLRYTF</sequence>